<dbReference type="PANTHER" id="PTHR21600:SF86">
    <property type="entry name" value="PSEUDOURIDINE SYNTHASE RSUA_RLUA-LIKE DOMAIN-CONTAINING PROTEIN"/>
    <property type="match status" value="1"/>
</dbReference>
<dbReference type="Gene3D" id="3.30.2350.10">
    <property type="entry name" value="Pseudouridine synthase"/>
    <property type="match status" value="1"/>
</dbReference>
<dbReference type="InterPro" id="IPR020103">
    <property type="entry name" value="PsdUridine_synth_cat_dom_sf"/>
</dbReference>
<sequence length="287" mass="32003">MSILETHTVPKDIAMERLQEYGVGIFKHIPTKSSLKKAIGKKLVLVDGVAARTGTFIRGGETIHLKEFPIKNARRELKLKLEVIFEDEHLAVINKPPGILVSGNSFKTVANGLSHNLKKSKRPDAVDPKPVHRLDYPTTGLLLVGKTSSSMIELGNLFMEKNIHKTYYAVTIGQMGRNGTIDLPVDGKVSLSEYEVLKSVTSKRFGLLNLVRLMPKTGRRHQLRKHLCSVGNPILGDDTYFLPNLILKGKGLYLHAAELKFKHPFTGKPMDIQIELPEKFLKIFGGH</sequence>
<keyword evidence="3" id="KW-0413">Isomerase</keyword>
<reference evidence="3 4" key="1">
    <citation type="submission" date="2024-01" db="EMBL/GenBank/DDBJ databases">
        <title>Maribacter spp. originated from different algae showed divergent polysaccharides utilization ability.</title>
        <authorList>
            <person name="Wang H."/>
            <person name="Wu Y."/>
        </authorList>
    </citation>
    <scope>NUCLEOTIDE SEQUENCE [LARGE SCALE GENOMIC DNA]</scope>
    <source>
        <strain evidence="3 4">PR1</strain>
    </source>
</reference>
<dbReference type="InterPro" id="IPR050188">
    <property type="entry name" value="RluA_PseudoU_synthase"/>
</dbReference>
<accession>A0ABU7IW80</accession>
<dbReference type="CDD" id="cd02869">
    <property type="entry name" value="PseudoU_synth_RluA_like"/>
    <property type="match status" value="1"/>
</dbReference>
<keyword evidence="1" id="KW-0694">RNA-binding</keyword>
<proteinExistence type="predicted"/>
<dbReference type="Proteomes" id="UP001356308">
    <property type="component" value="Unassembled WGS sequence"/>
</dbReference>
<dbReference type="InterPro" id="IPR006224">
    <property type="entry name" value="PsdUridine_synth_RluA-like_CS"/>
</dbReference>
<dbReference type="InterPro" id="IPR006145">
    <property type="entry name" value="PsdUridine_synth_RsuA/RluA"/>
</dbReference>
<dbReference type="PANTHER" id="PTHR21600">
    <property type="entry name" value="MITOCHONDRIAL RNA PSEUDOURIDINE SYNTHASE"/>
    <property type="match status" value="1"/>
</dbReference>
<organism evidence="3 4">
    <name type="scientific">Maribacter cobaltidurans</name>
    <dbReference type="NCBI Taxonomy" id="1178778"/>
    <lineage>
        <taxon>Bacteria</taxon>
        <taxon>Pseudomonadati</taxon>
        <taxon>Bacteroidota</taxon>
        <taxon>Flavobacteriia</taxon>
        <taxon>Flavobacteriales</taxon>
        <taxon>Flavobacteriaceae</taxon>
        <taxon>Maribacter</taxon>
    </lineage>
</organism>
<evidence type="ECO:0000259" key="2">
    <source>
        <dbReference type="Pfam" id="PF00849"/>
    </source>
</evidence>
<protein>
    <submittedName>
        <fullName evidence="3">RluA family pseudouridine synthase</fullName>
        <ecNumber evidence="3">5.4.99.-</ecNumber>
    </submittedName>
</protein>
<dbReference type="SUPFAM" id="SSF55120">
    <property type="entry name" value="Pseudouridine synthase"/>
    <property type="match status" value="1"/>
</dbReference>
<feature type="domain" description="Pseudouridine synthase RsuA/RluA-like" evidence="2">
    <location>
        <begin position="89"/>
        <end position="227"/>
    </location>
</feature>
<dbReference type="PROSITE" id="PS01129">
    <property type="entry name" value="PSI_RLU"/>
    <property type="match status" value="1"/>
</dbReference>
<comment type="caution">
    <text evidence="3">The sequence shown here is derived from an EMBL/GenBank/DDBJ whole genome shotgun (WGS) entry which is preliminary data.</text>
</comment>
<evidence type="ECO:0000256" key="1">
    <source>
        <dbReference type="PROSITE-ProRule" id="PRU00182"/>
    </source>
</evidence>
<keyword evidence="4" id="KW-1185">Reference proteome</keyword>
<evidence type="ECO:0000313" key="3">
    <source>
        <dbReference type="EMBL" id="MEE1977083.1"/>
    </source>
</evidence>
<evidence type="ECO:0000313" key="4">
    <source>
        <dbReference type="Proteomes" id="UP001356308"/>
    </source>
</evidence>
<gene>
    <name evidence="3" type="ORF">V1I91_13435</name>
</gene>
<dbReference type="PROSITE" id="PS50889">
    <property type="entry name" value="S4"/>
    <property type="match status" value="1"/>
</dbReference>
<dbReference type="RefSeq" id="WP_330097995.1">
    <property type="nucleotide sequence ID" value="NZ_JAZDDG010000006.1"/>
</dbReference>
<dbReference type="EC" id="5.4.99.-" evidence="3"/>
<name>A0ABU7IW80_9FLAO</name>
<dbReference type="Pfam" id="PF00849">
    <property type="entry name" value="PseudoU_synth_2"/>
    <property type="match status" value="1"/>
</dbReference>
<dbReference type="GO" id="GO:0016853">
    <property type="term" value="F:isomerase activity"/>
    <property type="evidence" value="ECO:0007669"/>
    <property type="project" value="UniProtKB-KW"/>
</dbReference>
<dbReference type="EMBL" id="JAZDDG010000006">
    <property type="protein sequence ID" value="MEE1977083.1"/>
    <property type="molecule type" value="Genomic_DNA"/>
</dbReference>